<dbReference type="Pfam" id="PF00293">
    <property type="entry name" value="NUDIX"/>
    <property type="match status" value="1"/>
</dbReference>
<evidence type="ECO:0000256" key="1">
    <source>
        <dbReference type="ARBA" id="ARBA00001946"/>
    </source>
</evidence>
<feature type="domain" description="Nudix hydrolase" evidence="3">
    <location>
        <begin position="4"/>
        <end position="132"/>
    </location>
</feature>
<comment type="cofactor">
    <cofactor evidence="1">
        <name>Mg(2+)</name>
        <dbReference type="ChEBI" id="CHEBI:18420"/>
    </cofactor>
</comment>
<proteinExistence type="predicted"/>
<keyword evidence="2" id="KW-0378">Hydrolase</keyword>
<evidence type="ECO:0000259" key="3">
    <source>
        <dbReference type="PROSITE" id="PS51462"/>
    </source>
</evidence>
<protein>
    <recommendedName>
        <fullName evidence="3">Nudix hydrolase domain-containing protein</fullName>
    </recommendedName>
</protein>
<keyword evidence="5" id="KW-1185">Reference proteome</keyword>
<dbReference type="PROSITE" id="PS00893">
    <property type="entry name" value="NUDIX_BOX"/>
    <property type="match status" value="1"/>
</dbReference>
<gene>
    <name evidence="4" type="ORF">BXT84_06785</name>
</gene>
<sequence>MPASPKIGVAAAILNHQGELLIVQRGHPPEQGLWALPGGRVEWGESLAGALCREISEEVHLHIAPGPLLHVAEIVTPTVHFIVLDYAATVIGQESLRPDSDALSACWISPQDIGSRDWAAGMDQFFASKAVRDYLCL</sequence>
<organism evidence="4 5">
    <name type="scientific">Sulfobacillus thermotolerans</name>
    <dbReference type="NCBI Taxonomy" id="338644"/>
    <lineage>
        <taxon>Bacteria</taxon>
        <taxon>Bacillati</taxon>
        <taxon>Bacillota</taxon>
        <taxon>Clostridia</taxon>
        <taxon>Eubacteriales</taxon>
        <taxon>Clostridiales Family XVII. Incertae Sedis</taxon>
        <taxon>Sulfobacillus</taxon>
    </lineage>
</organism>
<evidence type="ECO:0000313" key="4">
    <source>
        <dbReference type="EMBL" id="AUW93681.1"/>
    </source>
</evidence>
<dbReference type="InterPro" id="IPR000086">
    <property type="entry name" value="NUDIX_hydrolase_dom"/>
</dbReference>
<dbReference type="PANTHER" id="PTHR43046:SF14">
    <property type="entry name" value="MUTT_NUDIX FAMILY PROTEIN"/>
    <property type="match status" value="1"/>
</dbReference>
<dbReference type="Proteomes" id="UP000325292">
    <property type="component" value="Chromosome"/>
</dbReference>
<evidence type="ECO:0000313" key="5">
    <source>
        <dbReference type="Proteomes" id="UP000325292"/>
    </source>
</evidence>
<dbReference type="PANTHER" id="PTHR43046">
    <property type="entry name" value="GDP-MANNOSE MANNOSYL HYDROLASE"/>
    <property type="match status" value="1"/>
</dbReference>
<evidence type="ECO:0000256" key="2">
    <source>
        <dbReference type="ARBA" id="ARBA00022801"/>
    </source>
</evidence>
<dbReference type="InterPro" id="IPR015797">
    <property type="entry name" value="NUDIX_hydrolase-like_dom_sf"/>
</dbReference>
<dbReference type="InterPro" id="IPR020084">
    <property type="entry name" value="NUDIX_hydrolase_CS"/>
</dbReference>
<dbReference type="CDD" id="cd04673">
    <property type="entry name" value="NUDIX_ADPRase"/>
    <property type="match status" value="1"/>
</dbReference>
<dbReference type="EMBL" id="CP019454">
    <property type="protein sequence ID" value="AUW93681.1"/>
    <property type="molecule type" value="Genomic_DNA"/>
</dbReference>
<dbReference type="SUPFAM" id="SSF55811">
    <property type="entry name" value="Nudix"/>
    <property type="match status" value="1"/>
</dbReference>
<accession>A0ABM6RQM4</accession>
<dbReference type="Gene3D" id="3.90.79.10">
    <property type="entry name" value="Nucleoside Triphosphate Pyrophosphohydrolase"/>
    <property type="match status" value="1"/>
</dbReference>
<reference evidence="4 5" key="1">
    <citation type="journal article" date="2019" name="Sci. Rep.">
        <title>Sulfobacillus thermotolerans: new insights into resistance and metabolic capacities of acidophilic chemolithotrophs.</title>
        <authorList>
            <person name="Panyushkina A.E."/>
            <person name="Babenko V.V."/>
            <person name="Nikitina A.S."/>
            <person name="Selezneva O.V."/>
            <person name="Tsaplina I.A."/>
            <person name="Letarova M.A."/>
            <person name="Kostryukova E.S."/>
            <person name="Letarov A.V."/>
        </authorList>
    </citation>
    <scope>NUCLEOTIDE SEQUENCE [LARGE SCALE GENOMIC DNA]</scope>
    <source>
        <strain evidence="4 5">Kr1</strain>
    </source>
</reference>
<name>A0ABM6RQM4_9FIRM</name>
<dbReference type="PROSITE" id="PS51462">
    <property type="entry name" value="NUDIX"/>
    <property type="match status" value="1"/>
</dbReference>